<dbReference type="GO" id="GO:0003700">
    <property type="term" value="F:DNA-binding transcription factor activity"/>
    <property type="evidence" value="ECO:0007669"/>
    <property type="project" value="InterPro"/>
</dbReference>
<dbReference type="InterPro" id="IPR036390">
    <property type="entry name" value="WH_DNA-bd_sf"/>
</dbReference>
<dbReference type="InterPro" id="IPR050950">
    <property type="entry name" value="HTH-type_LysR_regulators"/>
</dbReference>
<comment type="caution">
    <text evidence="6">The sequence shown here is derived from an EMBL/GenBank/DDBJ whole genome shotgun (WGS) entry which is preliminary data.</text>
</comment>
<comment type="similarity">
    <text evidence="1">Belongs to the LysR transcriptional regulatory family.</text>
</comment>
<evidence type="ECO:0000313" key="6">
    <source>
        <dbReference type="EMBL" id="KIQ25699.1"/>
    </source>
</evidence>
<dbReference type="OrthoDB" id="8806341at2"/>
<dbReference type="PROSITE" id="PS50931">
    <property type="entry name" value="HTH_LYSR"/>
    <property type="match status" value="1"/>
</dbReference>
<evidence type="ECO:0000256" key="2">
    <source>
        <dbReference type="ARBA" id="ARBA00023015"/>
    </source>
</evidence>
<dbReference type="GO" id="GO:0005829">
    <property type="term" value="C:cytosol"/>
    <property type="evidence" value="ECO:0007669"/>
    <property type="project" value="TreeGrafter"/>
</dbReference>
<protein>
    <recommendedName>
        <fullName evidence="5">HTH lysR-type domain-containing protein</fullName>
    </recommendedName>
</protein>
<dbReference type="SUPFAM" id="SSF53850">
    <property type="entry name" value="Periplasmic binding protein-like II"/>
    <property type="match status" value="1"/>
</dbReference>
<sequence>MSAPTLQHLTPRLKLRHFALLAELERQRSVSRAAAHLGLSQPTVTRALGEIENIFMTPLFTRSRRGLEPTAAGLLVLARARVALADAQSLGQDLAALGTGLQGRLRIGVLPFLARATQDAVWRHLLAVRPRLGFVVEEATTHVLVQAVRARTLDCAICRFTSASAEAGLAQEFLYTQEPRLVVSRAAAQRLARRGLDWEAFVSLHWIFPPEDTPIRQMIHSIFASAGQPVPVPLLEAYAQKTLVSVLRHMPDAITILPDDIAQEVADASGARVMPQRLQWNLPPVGVVRLHDAANAVIVDEMTKALQGMRRAS</sequence>
<dbReference type="PANTHER" id="PTHR30419">
    <property type="entry name" value="HTH-TYPE TRANSCRIPTIONAL REGULATOR YBHD"/>
    <property type="match status" value="1"/>
</dbReference>
<dbReference type="GO" id="GO:0003677">
    <property type="term" value="F:DNA binding"/>
    <property type="evidence" value="ECO:0007669"/>
    <property type="project" value="UniProtKB-KW"/>
</dbReference>
<organism evidence="6 7">
    <name type="scientific">Variovorax paradoxus</name>
    <dbReference type="NCBI Taxonomy" id="34073"/>
    <lineage>
        <taxon>Bacteria</taxon>
        <taxon>Pseudomonadati</taxon>
        <taxon>Pseudomonadota</taxon>
        <taxon>Betaproteobacteria</taxon>
        <taxon>Burkholderiales</taxon>
        <taxon>Comamonadaceae</taxon>
        <taxon>Variovorax</taxon>
    </lineage>
</organism>
<dbReference type="InterPro" id="IPR005119">
    <property type="entry name" value="LysR_subst-bd"/>
</dbReference>
<evidence type="ECO:0000256" key="3">
    <source>
        <dbReference type="ARBA" id="ARBA00023125"/>
    </source>
</evidence>
<evidence type="ECO:0000259" key="5">
    <source>
        <dbReference type="PROSITE" id="PS50931"/>
    </source>
</evidence>
<reference evidence="6 7" key="1">
    <citation type="submission" date="2014-12" db="EMBL/GenBank/DDBJ databases">
        <title>16Stimator: statistical estimation of ribosomal gene copy numbers from draft genome assemblies.</title>
        <authorList>
            <person name="Perisin M.A."/>
            <person name="Vetter M."/>
            <person name="Gilbert J.A."/>
            <person name="Bergelson J."/>
        </authorList>
    </citation>
    <scope>NUCLEOTIDE SEQUENCE [LARGE SCALE GENOMIC DNA]</scope>
    <source>
        <strain evidence="6 7">MEDvA23</strain>
    </source>
</reference>
<evidence type="ECO:0000256" key="1">
    <source>
        <dbReference type="ARBA" id="ARBA00009437"/>
    </source>
</evidence>
<dbReference type="PANTHER" id="PTHR30419:SF8">
    <property type="entry name" value="NITROGEN ASSIMILATION TRANSCRIPTIONAL ACTIVATOR-RELATED"/>
    <property type="match status" value="1"/>
</dbReference>
<gene>
    <name evidence="6" type="ORF">RT97_23325</name>
</gene>
<evidence type="ECO:0000313" key="7">
    <source>
        <dbReference type="Proteomes" id="UP000032067"/>
    </source>
</evidence>
<keyword evidence="2" id="KW-0805">Transcription regulation</keyword>
<dbReference type="SUPFAM" id="SSF46785">
    <property type="entry name" value="Winged helix' DNA-binding domain"/>
    <property type="match status" value="1"/>
</dbReference>
<feature type="domain" description="HTH lysR-type" evidence="5">
    <location>
        <begin position="13"/>
        <end position="70"/>
    </location>
</feature>
<accession>A0A0D0M4Y6</accession>
<dbReference type="AlphaFoldDB" id="A0A0D0M4Y6"/>
<dbReference type="InterPro" id="IPR000847">
    <property type="entry name" value="LysR_HTH_N"/>
</dbReference>
<evidence type="ECO:0000256" key="4">
    <source>
        <dbReference type="ARBA" id="ARBA00023163"/>
    </source>
</evidence>
<dbReference type="EMBL" id="JXQQ01000065">
    <property type="protein sequence ID" value="KIQ25699.1"/>
    <property type="molecule type" value="Genomic_DNA"/>
</dbReference>
<keyword evidence="3" id="KW-0238">DNA-binding</keyword>
<dbReference type="InterPro" id="IPR036388">
    <property type="entry name" value="WH-like_DNA-bd_sf"/>
</dbReference>
<dbReference type="Pfam" id="PF03466">
    <property type="entry name" value="LysR_substrate"/>
    <property type="match status" value="1"/>
</dbReference>
<proteinExistence type="inferred from homology"/>
<dbReference type="Pfam" id="PF00126">
    <property type="entry name" value="HTH_1"/>
    <property type="match status" value="1"/>
</dbReference>
<dbReference type="RefSeq" id="WP_042581214.1">
    <property type="nucleotide sequence ID" value="NZ_JXQQ01000065.1"/>
</dbReference>
<dbReference type="Gene3D" id="1.10.10.10">
    <property type="entry name" value="Winged helix-like DNA-binding domain superfamily/Winged helix DNA-binding domain"/>
    <property type="match status" value="1"/>
</dbReference>
<dbReference type="Gene3D" id="3.40.190.290">
    <property type="match status" value="1"/>
</dbReference>
<name>A0A0D0M4Y6_VARPD</name>
<keyword evidence="4" id="KW-0804">Transcription</keyword>
<dbReference type="Proteomes" id="UP000032067">
    <property type="component" value="Unassembled WGS sequence"/>
</dbReference>